<dbReference type="Gene3D" id="1.10.260.40">
    <property type="entry name" value="lambda repressor-like DNA-binding domains"/>
    <property type="match status" value="1"/>
</dbReference>
<dbReference type="InterPro" id="IPR010982">
    <property type="entry name" value="Lambda_DNA-bd_dom_sf"/>
</dbReference>
<name>A0A2Z4IFS1_9BACT</name>
<keyword evidence="2" id="KW-1185">Reference proteome</keyword>
<dbReference type="SUPFAM" id="SSF47413">
    <property type="entry name" value="lambda repressor-like DNA-binding domains"/>
    <property type="match status" value="1"/>
</dbReference>
<dbReference type="RefSeq" id="WP_112782861.1">
    <property type="nucleotide sequence ID" value="NZ_CP030041.1"/>
</dbReference>
<dbReference type="AlphaFoldDB" id="A0A2Z4IFS1"/>
<dbReference type="GO" id="GO:0003677">
    <property type="term" value="F:DNA binding"/>
    <property type="evidence" value="ECO:0007669"/>
    <property type="project" value="InterPro"/>
</dbReference>
<dbReference type="KEGG" id="est:DN752_04410"/>
<evidence type="ECO:0000313" key="2">
    <source>
        <dbReference type="Proteomes" id="UP000248688"/>
    </source>
</evidence>
<accession>A0A2Z4IFS1</accession>
<reference evidence="1 2" key="1">
    <citation type="submission" date="2018-06" db="EMBL/GenBank/DDBJ databases">
        <title>Echinicola strongylocentroti sp. nov., isolated from a sea urchin Strongylocentrotus intermedius.</title>
        <authorList>
            <person name="Bae S.S."/>
        </authorList>
    </citation>
    <scope>NUCLEOTIDE SEQUENCE [LARGE SCALE GENOMIC DNA]</scope>
    <source>
        <strain evidence="1 2">MEBiC08714</strain>
    </source>
</reference>
<sequence>MEKSRTVQPGELLKLEFMDPFELCIAELSTKSGIAEQQLSTIIRGEGKITLGLAKNWDYFGTTIAIHTEQGYLTFQWPNEVQTKGAFFCRQTSKTLLMDKKLYSALLTLEDMLPN</sequence>
<dbReference type="Proteomes" id="UP000248688">
    <property type="component" value="Chromosome"/>
</dbReference>
<protein>
    <submittedName>
        <fullName evidence="1">Uncharacterized protein</fullName>
    </submittedName>
</protein>
<dbReference type="OrthoDB" id="3174593at2"/>
<proteinExistence type="predicted"/>
<dbReference type="EMBL" id="CP030041">
    <property type="protein sequence ID" value="AWW29446.1"/>
    <property type="molecule type" value="Genomic_DNA"/>
</dbReference>
<evidence type="ECO:0000313" key="1">
    <source>
        <dbReference type="EMBL" id="AWW29446.1"/>
    </source>
</evidence>
<gene>
    <name evidence="1" type="ORF">DN752_04410</name>
</gene>
<organism evidence="1 2">
    <name type="scientific">Echinicola strongylocentroti</name>
    <dbReference type="NCBI Taxonomy" id="1795355"/>
    <lineage>
        <taxon>Bacteria</taxon>
        <taxon>Pseudomonadati</taxon>
        <taxon>Bacteroidota</taxon>
        <taxon>Cytophagia</taxon>
        <taxon>Cytophagales</taxon>
        <taxon>Cyclobacteriaceae</taxon>
        <taxon>Echinicola</taxon>
    </lineage>
</organism>